<evidence type="ECO:0000313" key="19">
    <source>
        <dbReference type="EMBL" id="ETN41405.1"/>
    </source>
</evidence>
<comment type="catalytic activity">
    <reaction evidence="15">
        <text>ATP + H2O = ADP + phosphate + H(+)</text>
        <dbReference type="Rhea" id="RHEA:13065"/>
        <dbReference type="ChEBI" id="CHEBI:15377"/>
        <dbReference type="ChEBI" id="CHEBI:15378"/>
        <dbReference type="ChEBI" id="CHEBI:30616"/>
        <dbReference type="ChEBI" id="CHEBI:43474"/>
        <dbReference type="ChEBI" id="CHEBI:456216"/>
        <dbReference type="EC" id="3.6.4.13"/>
    </reaction>
</comment>
<feature type="domain" description="Helicase ATP-binding" evidence="17">
    <location>
        <begin position="48"/>
        <end position="259"/>
    </location>
</feature>
<dbReference type="PROSITE" id="PS51192">
    <property type="entry name" value="HELICASE_ATP_BIND_1"/>
    <property type="match status" value="1"/>
</dbReference>
<keyword evidence="7 14" id="KW-0067">ATP-binding</keyword>
<dbReference type="InterPro" id="IPR056330">
    <property type="entry name" value="CTT_SPB4"/>
</dbReference>
<evidence type="ECO:0000256" key="9">
    <source>
        <dbReference type="ARBA" id="ARBA00023054"/>
    </source>
</evidence>
<dbReference type="STRING" id="1220924.W2RYL2"/>
<evidence type="ECO:0000256" key="5">
    <source>
        <dbReference type="ARBA" id="ARBA00022801"/>
    </source>
</evidence>
<evidence type="ECO:0000256" key="14">
    <source>
        <dbReference type="RuleBase" id="RU000492"/>
    </source>
</evidence>
<dbReference type="PROSITE" id="PS00039">
    <property type="entry name" value="DEAD_ATP_HELICASE"/>
    <property type="match status" value="1"/>
</dbReference>
<feature type="compositionally biased region" description="Basic and acidic residues" evidence="16">
    <location>
        <begin position="621"/>
        <end position="631"/>
    </location>
</feature>
<dbReference type="InterPro" id="IPR001650">
    <property type="entry name" value="Helicase_C-like"/>
</dbReference>
<reference evidence="19 20" key="1">
    <citation type="submission" date="2013-03" db="EMBL/GenBank/DDBJ databases">
        <title>The Genome Sequence of Phialophora europaea CBS 101466.</title>
        <authorList>
            <consortium name="The Broad Institute Genomics Platform"/>
            <person name="Cuomo C."/>
            <person name="de Hoog S."/>
            <person name="Gorbushina A."/>
            <person name="Walker B."/>
            <person name="Young S.K."/>
            <person name="Zeng Q."/>
            <person name="Gargeya S."/>
            <person name="Fitzgerald M."/>
            <person name="Haas B."/>
            <person name="Abouelleil A."/>
            <person name="Allen A.W."/>
            <person name="Alvarado L."/>
            <person name="Arachchi H.M."/>
            <person name="Berlin A.M."/>
            <person name="Chapman S.B."/>
            <person name="Gainer-Dewar J."/>
            <person name="Goldberg J."/>
            <person name="Griggs A."/>
            <person name="Gujja S."/>
            <person name="Hansen M."/>
            <person name="Howarth C."/>
            <person name="Imamovic A."/>
            <person name="Ireland A."/>
            <person name="Larimer J."/>
            <person name="McCowan C."/>
            <person name="Murphy C."/>
            <person name="Pearson M."/>
            <person name="Poon T.W."/>
            <person name="Priest M."/>
            <person name="Roberts A."/>
            <person name="Saif S."/>
            <person name="Shea T."/>
            <person name="Sisk P."/>
            <person name="Sykes S."/>
            <person name="Wortman J."/>
            <person name="Nusbaum C."/>
            <person name="Birren B."/>
        </authorList>
    </citation>
    <scope>NUCLEOTIDE SEQUENCE [LARGE SCALE GENOMIC DNA]</scope>
    <source>
        <strain evidence="19 20">CBS 101466</strain>
    </source>
</reference>
<evidence type="ECO:0000256" key="3">
    <source>
        <dbReference type="ARBA" id="ARBA00022552"/>
    </source>
</evidence>
<evidence type="ECO:0000256" key="16">
    <source>
        <dbReference type="SAM" id="MobiDB-lite"/>
    </source>
</evidence>
<keyword evidence="4 14" id="KW-0547">Nucleotide-binding</keyword>
<keyword evidence="6 14" id="KW-0347">Helicase</keyword>
<dbReference type="GO" id="GO:0016887">
    <property type="term" value="F:ATP hydrolysis activity"/>
    <property type="evidence" value="ECO:0007669"/>
    <property type="project" value="RHEA"/>
</dbReference>
<keyword evidence="2" id="KW-0690">Ribosome biogenesis</keyword>
<protein>
    <recommendedName>
        <fullName evidence="15">ATP-dependent RNA helicase</fullName>
        <ecNumber evidence="15">3.6.4.13</ecNumber>
    </recommendedName>
</protein>
<comment type="subunit">
    <text evidence="13">Component of pre-60S ribosomal complexes.</text>
</comment>
<evidence type="ECO:0000256" key="11">
    <source>
        <dbReference type="ARBA" id="ARBA00037566"/>
    </source>
</evidence>
<dbReference type="GO" id="GO:0030687">
    <property type="term" value="C:preribosome, large subunit precursor"/>
    <property type="evidence" value="ECO:0007669"/>
    <property type="project" value="EnsemblFungi"/>
</dbReference>
<name>W2RYL2_CYPE1</name>
<dbReference type="InterPro" id="IPR000629">
    <property type="entry name" value="RNA-helicase_DEAD-box_CS"/>
</dbReference>
<dbReference type="GO" id="GO:0030686">
    <property type="term" value="C:90S preribosome"/>
    <property type="evidence" value="ECO:0007669"/>
    <property type="project" value="EnsemblFungi"/>
</dbReference>
<dbReference type="SMART" id="SM01178">
    <property type="entry name" value="DUF4217"/>
    <property type="match status" value="1"/>
</dbReference>
<feature type="compositionally biased region" description="Polar residues" evidence="16">
    <location>
        <begin position="606"/>
        <end position="619"/>
    </location>
</feature>
<dbReference type="InterPro" id="IPR025313">
    <property type="entry name" value="SPB4-like_CTE"/>
</dbReference>
<keyword evidence="9" id="KW-0175">Coiled coil</keyword>
<dbReference type="RefSeq" id="XP_008715914.1">
    <property type="nucleotide sequence ID" value="XM_008717692.1"/>
</dbReference>
<evidence type="ECO:0000256" key="4">
    <source>
        <dbReference type="ARBA" id="ARBA00022741"/>
    </source>
</evidence>
<dbReference type="InterPro" id="IPR014001">
    <property type="entry name" value="Helicase_ATP-bd"/>
</dbReference>
<feature type="domain" description="Helicase C-terminal" evidence="18">
    <location>
        <begin position="293"/>
        <end position="443"/>
    </location>
</feature>
<dbReference type="InterPro" id="IPR011545">
    <property type="entry name" value="DEAD/DEAH_box_helicase_dom"/>
</dbReference>
<comment type="function">
    <text evidence="11">ATP-binding RNA helicase involved in the biogenesis of 60S ribosomal subunits. Binds 90S pre-ribosomal particles and dissociates from pre-60S ribosomal particles after processing of 27SB pre-rRNA. Required for the normal formation of 18S rRNA through the processing of pre-rRNAs at sites A0, A1 and A2, and the normal formation of 25S and 5.8S rRNAs through the processing of pre-rRNAs at sites C1 and C2.</text>
</comment>
<dbReference type="Pfam" id="PF00271">
    <property type="entry name" value="Helicase_C"/>
    <property type="match status" value="1"/>
</dbReference>
<dbReference type="HOGENOM" id="CLU_003041_26_4_1"/>
<evidence type="ECO:0000256" key="2">
    <source>
        <dbReference type="ARBA" id="ARBA00022517"/>
    </source>
</evidence>
<keyword evidence="5 14" id="KW-0378">Hydrolase</keyword>
<evidence type="ECO:0000256" key="8">
    <source>
        <dbReference type="ARBA" id="ARBA00022884"/>
    </source>
</evidence>
<evidence type="ECO:0000256" key="13">
    <source>
        <dbReference type="ARBA" id="ARBA00038757"/>
    </source>
</evidence>
<dbReference type="InParanoid" id="W2RYL2"/>
<dbReference type="CDD" id="cd18787">
    <property type="entry name" value="SF2_C_DEAD"/>
    <property type="match status" value="1"/>
</dbReference>
<evidence type="ECO:0000256" key="6">
    <source>
        <dbReference type="ARBA" id="ARBA00022806"/>
    </source>
</evidence>
<evidence type="ECO:0000313" key="20">
    <source>
        <dbReference type="Proteomes" id="UP000030752"/>
    </source>
</evidence>
<proteinExistence type="inferred from homology"/>
<evidence type="ECO:0000256" key="7">
    <source>
        <dbReference type="ARBA" id="ARBA00022840"/>
    </source>
</evidence>
<feature type="compositionally biased region" description="Basic and acidic residues" evidence="16">
    <location>
        <begin position="587"/>
        <end position="605"/>
    </location>
</feature>
<evidence type="ECO:0000256" key="1">
    <source>
        <dbReference type="ARBA" id="ARBA00004604"/>
    </source>
</evidence>
<dbReference type="PROSITE" id="PS51194">
    <property type="entry name" value="HELICASE_CTER"/>
    <property type="match status" value="1"/>
</dbReference>
<dbReference type="SMART" id="SM00487">
    <property type="entry name" value="DEXDc"/>
    <property type="match status" value="1"/>
</dbReference>
<dbReference type="GeneID" id="19970679"/>
<dbReference type="SMART" id="SM00490">
    <property type="entry name" value="HELICc"/>
    <property type="match status" value="1"/>
</dbReference>
<evidence type="ECO:0000256" key="10">
    <source>
        <dbReference type="ARBA" id="ARBA00023242"/>
    </source>
</evidence>
<keyword evidence="3" id="KW-0698">rRNA processing</keyword>
<sequence length="631" mass="70484">MAPDRGKATKPSSSRAWDALTPALSEWILTATAAMGFDRMTPVQASTIPLFMAHKDVVVEAVTGSGKTLSFLIPIVERLLRLDEPTKKHHVGAIILSPTRELATQIHQVLLSLLKFHGPSAAALRSLHREEVEEAEDHQDMQTYPPGTLKILPQLLLGGSRTAAQDLSTFLKASPNLLVSTPGRLLEILSSPYVHCPQSSFEVLVLDEADRLLDLGFKDDLTKILGFLPKQRRTGLFSASVSEAVDQLIRVGLRNPVRIAVRVKGADGVQDKRTPASLRMTYALAKPSHKLPMLAKLLRQLEPTPLRVIVYLSTCAAVDYFQSLVPSTLPHGMVLVPLHGKHPANVRQKNFSKFANSASPAVLLTTDVAARGLDIPSVDLVVQIDPPSDPKVFLHRCGRAGRAGRRGLSVVLLQPGREEDYASFLEVRKTPIEELEMPEISVSDDEADQIRQAYIDIVLQDRALHDKAQKAFVSWVRSYSKHQASSIFRVADLDWADLARGWALLKLPKMPELKNYDKTAFVAREVNWESYEYKDKQREKHRKVAVASGADRPKLPSNKRGVSVAWSQNLERKVGKEVKRSKKQAKREHERVANMSETERAREAETQNMIEQIRRQQQMPHLHDDVFEGFD</sequence>
<dbReference type="AlphaFoldDB" id="W2RYL2"/>
<dbReference type="Pfam" id="PF23681">
    <property type="entry name" value="CTT_SPB4"/>
    <property type="match status" value="1"/>
</dbReference>
<dbReference type="GO" id="GO:0003723">
    <property type="term" value="F:RNA binding"/>
    <property type="evidence" value="ECO:0007669"/>
    <property type="project" value="UniProtKB-UniRule"/>
</dbReference>
<dbReference type="EMBL" id="KB822719">
    <property type="protein sequence ID" value="ETN41405.1"/>
    <property type="molecule type" value="Genomic_DNA"/>
</dbReference>
<comment type="domain">
    <text evidence="15">The Q motif is unique to and characteristic of the DEAD box family of RNA helicases and controls ATP binding and hydrolysis.</text>
</comment>
<feature type="region of interest" description="Disordered" evidence="16">
    <location>
        <begin position="575"/>
        <end position="631"/>
    </location>
</feature>
<organism evidence="19 20">
    <name type="scientific">Cyphellophora europaea (strain CBS 101466)</name>
    <name type="common">Phialophora europaea</name>
    <dbReference type="NCBI Taxonomy" id="1220924"/>
    <lineage>
        <taxon>Eukaryota</taxon>
        <taxon>Fungi</taxon>
        <taxon>Dikarya</taxon>
        <taxon>Ascomycota</taxon>
        <taxon>Pezizomycotina</taxon>
        <taxon>Eurotiomycetes</taxon>
        <taxon>Chaetothyriomycetidae</taxon>
        <taxon>Chaetothyriales</taxon>
        <taxon>Cyphellophoraceae</taxon>
        <taxon>Cyphellophora</taxon>
    </lineage>
</organism>
<dbReference type="Pfam" id="PF00270">
    <property type="entry name" value="DEAD"/>
    <property type="match status" value="1"/>
</dbReference>
<dbReference type="GO" id="GO:1902626">
    <property type="term" value="P:assembly of large subunit precursor of preribosome"/>
    <property type="evidence" value="ECO:0007669"/>
    <property type="project" value="EnsemblFungi"/>
</dbReference>
<dbReference type="PANTHER" id="PTHR24031">
    <property type="entry name" value="RNA HELICASE"/>
    <property type="match status" value="1"/>
</dbReference>
<accession>W2RYL2</accession>
<gene>
    <name evidence="19" type="ORF">HMPREF1541_03340</name>
</gene>
<keyword evidence="10" id="KW-0539">Nucleus</keyword>
<comment type="similarity">
    <text evidence="12">Belongs to the DEAD box helicase family. DDX55/SPB4 subfamily.</text>
</comment>
<evidence type="ECO:0000259" key="17">
    <source>
        <dbReference type="PROSITE" id="PS51192"/>
    </source>
</evidence>
<dbReference type="VEuPathDB" id="FungiDB:HMPREF1541_03340"/>
<keyword evidence="20" id="KW-1185">Reference proteome</keyword>
<evidence type="ECO:0000256" key="15">
    <source>
        <dbReference type="RuleBase" id="RU365068"/>
    </source>
</evidence>
<dbReference type="GO" id="GO:0005654">
    <property type="term" value="C:nucleoplasm"/>
    <property type="evidence" value="ECO:0007669"/>
    <property type="project" value="EnsemblFungi"/>
</dbReference>
<evidence type="ECO:0000256" key="12">
    <source>
        <dbReference type="ARBA" id="ARBA00038002"/>
    </source>
</evidence>
<dbReference type="GO" id="GO:0005730">
    <property type="term" value="C:nucleolus"/>
    <property type="evidence" value="ECO:0007669"/>
    <property type="project" value="UniProtKB-SubCell"/>
</dbReference>
<dbReference type="Gene3D" id="3.40.50.300">
    <property type="entry name" value="P-loop containing nucleotide triphosphate hydrolases"/>
    <property type="match status" value="2"/>
</dbReference>
<dbReference type="InterPro" id="IPR027417">
    <property type="entry name" value="P-loop_NTPase"/>
</dbReference>
<dbReference type="Pfam" id="PF13959">
    <property type="entry name" value="CTE_SPB4"/>
    <property type="match status" value="1"/>
</dbReference>
<dbReference type="OrthoDB" id="7396459at2759"/>
<dbReference type="GO" id="GO:0003724">
    <property type="term" value="F:RNA helicase activity"/>
    <property type="evidence" value="ECO:0007669"/>
    <property type="project" value="UniProtKB-EC"/>
</dbReference>
<dbReference type="GO" id="GO:0000470">
    <property type="term" value="P:maturation of LSU-rRNA"/>
    <property type="evidence" value="ECO:0007669"/>
    <property type="project" value="EnsemblFungi"/>
</dbReference>
<dbReference type="GO" id="GO:0005524">
    <property type="term" value="F:ATP binding"/>
    <property type="evidence" value="ECO:0007669"/>
    <property type="project" value="UniProtKB-UniRule"/>
</dbReference>
<dbReference type="eggNOG" id="KOG0345">
    <property type="taxonomic scope" value="Eukaryota"/>
</dbReference>
<dbReference type="Proteomes" id="UP000030752">
    <property type="component" value="Unassembled WGS sequence"/>
</dbReference>
<dbReference type="CDD" id="cd17960">
    <property type="entry name" value="DEADc_DDX55"/>
    <property type="match status" value="1"/>
</dbReference>
<dbReference type="SUPFAM" id="SSF52540">
    <property type="entry name" value="P-loop containing nucleoside triphosphate hydrolases"/>
    <property type="match status" value="2"/>
</dbReference>
<dbReference type="EC" id="3.6.4.13" evidence="15"/>
<keyword evidence="8 15" id="KW-0694">RNA-binding</keyword>
<evidence type="ECO:0000259" key="18">
    <source>
        <dbReference type="PROSITE" id="PS51194"/>
    </source>
</evidence>
<comment type="subcellular location">
    <subcellularLocation>
        <location evidence="1">Nucleus</location>
        <location evidence="1">Nucleolus</location>
    </subcellularLocation>
</comment>
<comment type="function">
    <text evidence="15">RNA helicase.</text>
</comment>
<dbReference type="FunCoup" id="W2RYL2">
    <property type="interactions" value="1150"/>
</dbReference>